<evidence type="ECO:0000256" key="1">
    <source>
        <dbReference type="SAM" id="MobiDB-lite"/>
    </source>
</evidence>
<feature type="region of interest" description="Disordered" evidence="1">
    <location>
        <begin position="367"/>
        <end position="387"/>
    </location>
</feature>
<feature type="compositionally biased region" description="Basic and acidic residues" evidence="1">
    <location>
        <begin position="199"/>
        <end position="211"/>
    </location>
</feature>
<dbReference type="EMBL" id="CALNXJ010000029">
    <property type="protein sequence ID" value="CAH3135814.1"/>
    <property type="molecule type" value="Genomic_DNA"/>
</dbReference>
<name>A0AAU9X5C0_9CNID</name>
<feature type="compositionally biased region" description="Basic and acidic residues" evidence="1">
    <location>
        <begin position="55"/>
        <end position="76"/>
    </location>
</feature>
<evidence type="ECO:0000313" key="2">
    <source>
        <dbReference type="EMBL" id="CAH3135814.1"/>
    </source>
</evidence>
<feature type="compositionally biased region" description="Polar residues" evidence="1">
    <location>
        <begin position="367"/>
        <end position="383"/>
    </location>
</feature>
<protein>
    <submittedName>
        <fullName evidence="2">Uncharacterized protein</fullName>
    </submittedName>
</protein>
<feature type="compositionally biased region" description="Polar residues" evidence="1">
    <location>
        <begin position="38"/>
        <end position="50"/>
    </location>
</feature>
<feature type="compositionally biased region" description="Polar residues" evidence="1">
    <location>
        <begin position="77"/>
        <end position="88"/>
    </location>
</feature>
<feature type="compositionally biased region" description="Polar residues" evidence="1">
    <location>
        <begin position="238"/>
        <end position="249"/>
    </location>
</feature>
<accession>A0AAU9X5C0</accession>
<reference evidence="2 3" key="1">
    <citation type="submission" date="2022-05" db="EMBL/GenBank/DDBJ databases">
        <authorList>
            <consortium name="Genoscope - CEA"/>
            <person name="William W."/>
        </authorList>
    </citation>
    <scope>NUCLEOTIDE SEQUENCE [LARGE SCALE GENOMIC DNA]</scope>
</reference>
<comment type="caution">
    <text evidence="2">The sequence shown here is derived from an EMBL/GenBank/DDBJ whole genome shotgun (WGS) entry which is preliminary data.</text>
</comment>
<sequence>MEGKKDSEFTKKVRFDLNEEVFLIPSKWDRLSKCKTASAKNTDGSANKQSSRNRAAAERRCEATRGKQNKTKDRTTKGVSNRESNGILSENGRLGATLNGITNSGRKTARHREGRENSNVTNSTPPVEGRLKLYHRPSQELQNLSLVLPKIPYTPDLKKAIEKALQRSRRKPTLDNGLHSAATDTRENRALEIFNSFSKENDKVMPQRRLSDSSIGTGDKKPTGNKQTPDRESDSKFSELSTDFNDSTPFSAEEIDSCHSEVKMIDGSQSSLQTVLVTVSIEKPAAKNIKRVRFNSLVEVKFIPKCKSEKKKKEKLHKEGKEKTECLKATTKKTDHETQARRKDVDVKGELDLCTQMVTIATETSPKTEIGDSSTVKTPQSFEENAETGLNLDKKRSAATAKRVLNRKITNKKTKAGRGLTRLNGCAVKSRVTVRESYATNKVTLGDDYNGKTLRLSPTTFSVASNIHFSESPARNTKRKNIQEFGSDRELWRLEKQTAKFCEEAAALIAQVTENTADLQSHLKVPPNTAHLGGNYGQNFPTEHIKASFRKPSNVQDLSPFGKTASRDIFSTTCKPVTRLPYIKHKKQQSIEGLRQRSYSELCLPQFLLYDGKTTRSSLDATNDSKGVGTVKKASGKFELLPSPEEASNGNIVIHYSYGATKKLEC</sequence>
<dbReference type="Proteomes" id="UP001159428">
    <property type="component" value="Unassembled WGS sequence"/>
</dbReference>
<organism evidence="2 3">
    <name type="scientific">Pocillopora meandrina</name>
    <dbReference type="NCBI Taxonomy" id="46732"/>
    <lineage>
        <taxon>Eukaryota</taxon>
        <taxon>Metazoa</taxon>
        <taxon>Cnidaria</taxon>
        <taxon>Anthozoa</taxon>
        <taxon>Hexacorallia</taxon>
        <taxon>Scleractinia</taxon>
        <taxon>Astrocoeniina</taxon>
        <taxon>Pocilloporidae</taxon>
        <taxon>Pocillopora</taxon>
    </lineage>
</organism>
<keyword evidence="3" id="KW-1185">Reference proteome</keyword>
<feature type="region of interest" description="Disordered" evidence="1">
    <location>
        <begin position="37"/>
        <end position="129"/>
    </location>
</feature>
<dbReference type="AlphaFoldDB" id="A0AAU9X5C0"/>
<evidence type="ECO:0000313" key="3">
    <source>
        <dbReference type="Proteomes" id="UP001159428"/>
    </source>
</evidence>
<feature type="region of interest" description="Disordered" evidence="1">
    <location>
        <begin position="198"/>
        <end position="249"/>
    </location>
</feature>
<feature type="compositionally biased region" description="Basic and acidic residues" evidence="1">
    <location>
        <begin position="218"/>
        <end position="237"/>
    </location>
</feature>
<gene>
    <name evidence="2" type="ORF">PMEA_00015912</name>
</gene>
<proteinExistence type="predicted"/>